<feature type="region of interest" description="Disordered" evidence="1">
    <location>
        <begin position="249"/>
        <end position="276"/>
    </location>
</feature>
<keyword evidence="3" id="KW-1185">Reference proteome</keyword>
<accession>A0ABV0NE55</accession>
<evidence type="ECO:0000313" key="3">
    <source>
        <dbReference type="Proteomes" id="UP001476798"/>
    </source>
</evidence>
<evidence type="ECO:0000256" key="1">
    <source>
        <dbReference type="SAM" id="MobiDB-lite"/>
    </source>
</evidence>
<organism evidence="2 3">
    <name type="scientific">Goodea atripinnis</name>
    <dbReference type="NCBI Taxonomy" id="208336"/>
    <lineage>
        <taxon>Eukaryota</taxon>
        <taxon>Metazoa</taxon>
        <taxon>Chordata</taxon>
        <taxon>Craniata</taxon>
        <taxon>Vertebrata</taxon>
        <taxon>Euteleostomi</taxon>
        <taxon>Actinopterygii</taxon>
        <taxon>Neopterygii</taxon>
        <taxon>Teleostei</taxon>
        <taxon>Neoteleostei</taxon>
        <taxon>Acanthomorphata</taxon>
        <taxon>Ovalentaria</taxon>
        <taxon>Atherinomorphae</taxon>
        <taxon>Cyprinodontiformes</taxon>
        <taxon>Goodeidae</taxon>
        <taxon>Goodea</taxon>
    </lineage>
</organism>
<name>A0ABV0NE55_9TELE</name>
<comment type="caution">
    <text evidence="2">The sequence shown here is derived from an EMBL/GenBank/DDBJ whole genome shotgun (WGS) entry which is preliminary data.</text>
</comment>
<protein>
    <submittedName>
        <fullName evidence="2">Uncharacterized protein</fullName>
    </submittedName>
</protein>
<proteinExistence type="predicted"/>
<sequence length="276" mass="30042">MPATGNYFSSLAKVDLDDAPVAQPMGNQFFCRAPAAPPFKVPPSPAFLEELQRWWNPRSFSHHGRDARILACMRNPGDHGLDRMPPVDHCIASLVLSPDEALRKRARCSSAQCRTTFCAVPTTLQLGTRSPFVHSGGHPTQGWHRPRSRMTVGRACGGCRWYQASCLDQRPRGHWSTVGSPATPLKLGVVAAGPWDPLLRNPRDVTYGVSFRPPLPHSLRSGAVLWRELGGSPGWNGHHLAGLWQARTGAGAPPEAEAGGRGRPEGCRLTVGRFSQ</sequence>
<dbReference type="Proteomes" id="UP001476798">
    <property type="component" value="Unassembled WGS sequence"/>
</dbReference>
<evidence type="ECO:0000313" key="2">
    <source>
        <dbReference type="EMBL" id="MEQ2169687.1"/>
    </source>
</evidence>
<gene>
    <name evidence="2" type="ORF">GOODEAATRI_027826</name>
</gene>
<reference evidence="2 3" key="1">
    <citation type="submission" date="2021-06" db="EMBL/GenBank/DDBJ databases">
        <authorList>
            <person name="Palmer J.M."/>
        </authorList>
    </citation>
    <scope>NUCLEOTIDE SEQUENCE [LARGE SCALE GENOMIC DNA]</scope>
    <source>
        <strain evidence="2 3">GA_2019</strain>
        <tissue evidence="2">Muscle</tissue>
    </source>
</reference>
<dbReference type="EMBL" id="JAHRIO010033699">
    <property type="protein sequence ID" value="MEQ2169687.1"/>
    <property type="molecule type" value="Genomic_DNA"/>
</dbReference>